<keyword evidence="4" id="KW-1003">Cell membrane</keyword>
<dbReference type="AlphaFoldDB" id="A0A2L1URA9"/>
<evidence type="ECO:0000256" key="2">
    <source>
        <dbReference type="ARBA" id="ARBA00010942"/>
    </source>
</evidence>
<keyword evidence="7 9" id="KW-1133">Transmembrane helix</keyword>
<feature type="transmembrane region" description="Helical" evidence="9">
    <location>
        <begin position="366"/>
        <end position="390"/>
    </location>
</feature>
<keyword evidence="3 9" id="KW-0813">Transport</keyword>
<evidence type="ECO:0000256" key="5">
    <source>
        <dbReference type="ARBA" id="ARBA00022519"/>
    </source>
</evidence>
<name>A0A2L1URA9_9GAMM</name>
<accession>A0A2L1URA9</accession>
<dbReference type="GO" id="GO:0009636">
    <property type="term" value="P:response to toxic substance"/>
    <property type="evidence" value="ECO:0007669"/>
    <property type="project" value="UniProtKB-ARBA"/>
</dbReference>
<evidence type="ECO:0000256" key="1">
    <source>
        <dbReference type="ARBA" id="ARBA00004429"/>
    </source>
</evidence>
<keyword evidence="6 9" id="KW-0812">Transmembrane</keyword>
<keyword evidence="5 9" id="KW-0997">Cell inner membrane</keyword>
<dbReference type="PANTHER" id="PTHR32063:SF72">
    <property type="entry name" value="MULTIDRUG EXPORT PROTEIN ACRF"/>
    <property type="match status" value="1"/>
</dbReference>
<dbReference type="PANTHER" id="PTHR32063">
    <property type="match status" value="1"/>
</dbReference>
<dbReference type="Pfam" id="PF00873">
    <property type="entry name" value="ACR_tran"/>
    <property type="match status" value="1"/>
</dbReference>
<feature type="transmembrane region" description="Helical" evidence="9">
    <location>
        <begin position="898"/>
        <end position="918"/>
    </location>
</feature>
<dbReference type="OrthoDB" id="9757904at2"/>
<dbReference type="Gene3D" id="3.30.70.1320">
    <property type="entry name" value="Multidrug efflux transporter AcrB pore domain like"/>
    <property type="match status" value="1"/>
</dbReference>
<evidence type="ECO:0000256" key="4">
    <source>
        <dbReference type="ARBA" id="ARBA00022475"/>
    </source>
</evidence>
<dbReference type="GO" id="GO:0042910">
    <property type="term" value="F:xenobiotic transmembrane transporter activity"/>
    <property type="evidence" value="ECO:0007669"/>
    <property type="project" value="TreeGrafter"/>
</dbReference>
<dbReference type="Gene3D" id="3.30.70.1440">
    <property type="entry name" value="Multidrug efflux transporter AcrB pore domain"/>
    <property type="match status" value="1"/>
</dbReference>
<feature type="transmembrane region" description="Helical" evidence="9">
    <location>
        <begin position="437"/>
        <end position="458"/>
    </location>
</feature>
<proteinExistence type="inferred from homology"/>
<dbReference type="InterPro" id="IPR004764">
    <property type="entry name" value="MdtF-like"/>
</dbReference>
<evidence type="ECO:0000256" key="9">
    <source>
        <dbReference type="RuleBase" id="RU364070"/>
    </source>
</evidence>
<dbReference type="FunFam" id="3.30.2090.10:FF:000001">
    <property type="entry name" value="Efflux pump membrane transporter"/>
    <property type="match status" value="1"/>
</dbReference>
<evidence type="ECO:0000256" key="7">
    <source>
        <dbReference type="ARBA" id="ARBA00022989"/>
    </source>
</evidence>
<organism evidence="10 11">
    <name type="scientific">Rahnella sikkimica</name>
    <dbReference type="NCBI Taxonomy" id="1805933"/>
    <lineage>
        <taxon>Bacteria</taxon>
        <taxon>Pseudomonadati</taxon>
        <taxon>Pseudomonadota</taxon>
        <taxon>Gammaproteobacteria</taxon>
        <taxon>Enterobacterales</taxon>
        <taxon>Yersiniaceae</taxon>
        <taxon>Rahnella</taxon>
    </lineage>
</organism>
<dbReference type="FunFam" id="3.30.2090.10:FF:000002">
    <property type="entry name" value="Efflux pump membrane transporter"/>
    <property type="match status" value="1"/>
</dbReference>
<comment type="caution">
    <text evidence="9">Lacks conserved residue(s) required for the propagation of feature annotation.</text>
</comment>
<dbReference type="GO" id="GO:0005886">
    <property type="term" value="C:plasma membrane"/>
    <property type="evidence" value="ECO:0007669"/>
    <property type="project" value="UniProtKB-SubCell"/>
</dbReference>
<dbReference type="Gene3D" id="1.20.1640.10">
    <property type="entry name" value="Multidrug efflux transporter AcrB transmembrane domain"/>
    <property type="match status" value="2"/>
</dbReference>
<feature type="transmembrane region" description="Helical" evidence="9">
    <location>
        <begin position="470"/>
        <end position="497"/>
    </location>
</feature>
<evidence type="ECO:0000256" key="3">
    <source>
        <dbReference type="ARBA" id="ARBA00022448"/>
    </source>
</evidence>
<dbReference type="Gene3D" id="3.30.70.1430">
    <property type="entry name" value="Multidrug efflux transporter AcrB pore domain"/>
    <property type="match status" value="2"/>
</dbReference>
<gene>
    <name evidence="10" type="ORF">BV494_10450</name>
</gene>
<dbReference type="Proteomes" id="UP000239197">
    <property type="component" value="Chromosome"/>
</dbReference>
<dbReference type="NCBIfam" id="NF000282">
    <property type="entry name" value="RND_permease_1"/>
    <property type="match status" value="1"/>
</dbReference>
<evidence type="ECO:0000313" key="11">
    <source>
        <dbReference type="Proteomes" id="UP000239197"/>
    </source>
</evidence>
<dbReference type="GO" id="GO:0015562">
    <property type="term" value="F:efflux transmembrane transporter activity"/>
    <property type="evidence" value="ECO:0007669"/>
    <property type="project" value="InterPro"/>
</dbReference>
<feature type="transmembrane region" description="Helical" evidence="9">
    <location>
        <begin position="340"/>
        <end position="359"/>
    </location>
</feature>
<dbReference type="FunFam" id="1.20.1640.10:FF:000002">
    <property type="entry name" value="Efflux pump membrane transporter"/>
    <property type="match status" value="1"/>
</dbReference>
<dbReference type="FunFam" id="3.30.70.1430:FF:000001">
    <property type="entry name" value="Efflux pump membrane transporter"/>
    <property type="match status" value="1"/>
</dbReference>
<dbReference type="InterPro" id="IPR001036">
    <property type="entry name" value="Acrflvin-R"/>
</dbReference>
<evidence type="ECO:0000313" key="10">
    <source>
        <dbReference type="EMBL" id="AVF35328.1"/>
    </source>
</evidence>
<feature type="transmembrane region" description="Helical" evidence="9">
    <location>
        <begin position="874"/>
        <end position="891"/>
    </location>
</feature>
<dbReference type="SUPFAM" id="SSF82714">
    <property type="entry name" value="Multidrug efflux transporter AcrB TolC docking domain, DN and DC subdomains"/>
    <property type="match status" value="2"/>
</dbReference>
<evidence type="ECO:0000256" key="6">
    <source>
        <dbReference type="ARBA" id="ARBA00022692"/>
    </source>
</evidence>
<feature type="transmembrane region" description="Helical" evidence="9">
    <location>
        <begin position="924"/>
        <end position="945"/>
    </location>
</feature>
<dbReference type="FunFam" id="1.20.1640.10:FF:000001">
    <property type="entry name" value="Efflux pump membrane transporter"/>
    <property type="match status" value="1"/>
</dbReference>
<dbReference type="InterPro" id="IPR027463">
    <property type="entry name" value="AcrB_DN_DC_subdom"/>
</dbReference>
<feature type="transmembrane region" description="Helical" evidence="9">
    <location>
        <begin position="974"/>
        <end position="994"/>
    </location>
</feature>
<dbReference type="SUPFAM" id="SSF82693">
    <property type="entry name" value="Multidrug efflux transporter AcrB pore domain, PN1, PN2, PC1 and PC2 subdomains"/>
    <property type="match status" value="3"/>
</dbReference>
<feature type="transmembrane region" description="Helical" evidence="9">
    <location>
        <begin position="541"/>
        <end position="558"/>
    </location>
</feature>
<protein>
    <recommendedName>
        <fullName evidence="9">Efflux pump membrane transporter</fullName>
    </recommendedName>
</protein>
<evidence type="ECO:0000256" key="8">
    <source>
        <dbReference type="ARBA" id="ARBA00023136"/>
    </source>
</evidence>
<dbReference type="KEGG" id="rox:BV494_10450"/>
<comment type="similarity">
    <text evidence="2 9">Belongs to the resistance-nodulation-cell division (RND) (TC 2.A.6) family.</text>
</comment>
<reference evidence="11" key="1">
    <citation type="submission" date="2017-01" db="EMBL/GenBank/DDBJ databases">
        <title>Genome sequence of Rouxiella sp. ERMR1:05.</title>
        <authorList>
            <person name="Kumar R."/>
            <person name="Singh D."/>
            <person name="Kumar S."/>
        </authorList>
    </citation>
    <scope>NUCLEOTIDE SEQUENCE [LARGE SCALE GENOMIC DNA]</scope>
    <source>
        <strain evidence="11">ERMR1:05</strain>
    </source>
</reference>
<dbReference type="Gene3D" id="3.30.2090.10">
    <property type="entry name" value="Multidrug efflux transporter AcrB TolC docking domain, DN and DC subdomains"/>
    <property type="match status" value="2"/>
</dbReference>
<dbReference type="FunFam" id="3.30.70.1430:FF:000002">
    <property type="entry name" value="Efflux pump membrane transporter"/>
    <property type="match status" value="1"/>
</dbReference>
<sequence>MVKFFIERPIFAWVLAIILMLAGGLAILKLPVAQYPTIAPPAIAISASYPGADAQTVQDTVTQVIEQNMNGLDSLMYMSSTSDSSGSVTVTLTFDSGTDPDIAQVQVQNKLQLAMPLLPQEVQQQGISVKKSSSSFLMVAGFISTDNSMSQDAIADYISSNIKDPISRTAGVGDTQLFGAQYSMRIWLDPNQLNKYQLTTLDVVNQLKVQNNQIAAGQLGGLPSVKNQQLNVSIIAQTRLRNPAEFSRIQLKVMPDGAKVQLKDVARIELGGENYNIIARYNGKPAAGLGIKLATGANALDTAKAVQVEMEKLKPYFPKGLTIVYTYDTTPFVRISIQQVVQTLFEAIILVFMVMYLFLQNIRATLIPTIAVPVVLLGTFAVLSAFGYSINTLTMFGMVLAIGLLVDDAIVVVENVERVMSEDGLSPKEATKKSMEQIQGALVGIAMVLSAVFIPMAFFGGSTGVIYRQFSITIVSAMALSVLVALILTPALCATLLKAVPKGDHGTTKGFFGWFNRVFAQSTRHYSASVAGIINHTGRYLLIYAGIVVVMGILFIHLPTSFLPEEDQGVFLTMVTLPAGSTQARTEKVMDEITHYYLTQESANVESVFTVNGFSFSGKGQNNGLAFVRLKPWDQRSGKKNEVAAIVSRATQAFSRIRDGRVFAFNLPAITELGTATGFDFELIDQANLGHVKLTQARNQLLGMVAKHPDVLVRVRPNGLEDMPQFKLDIDQEKALALGVEVSDINQTIATALGSTYVNDFLDHGRVKKVYVQADTPFRMLPDDINTWYVRGNLGQMVPFSTFSTAHWIYGSPRLERYNGLPSMEILGEATPGKSTGEAMNLFESFAAKLPAGIGYDWTGMSYQERLSGNQAPALYAISLLVVFLSLAALYESWSIPFSVMLVVPLGVVGALLAATMRGLNNDVYFQVGLLTTIGLSAKNAILIVEFAKDLMDKEGRELIDATLEAVRMRLRPILMTSLAFILGVLPLVVSTGAGSGAQNAVGTGVMGGMVSATLLAIFLVPVFFVAVRKQRPKKN</sequence>
<feature type="transmembrane region" description="Helical" evidence="9">
    <location>
        <begin position="1006"/>
        <end position="1028"/>
    </location>
</feature>
<comment type="subcellular location">
    <subcellularLocation>
        <location evidence="1 9">Cell inner membrane</location>
        <topology evidence="1 9">Multi-pass membrane protein</topology>
    </subcellularLocation>
</comment>
<dbReference type="EMBL" id="CP019062">
    <property type="protein sequence ID" value="AVF35328.1"/>
    <property type="molecule type" value="Genomic_DNA"/>
</dbReference>
<dbReference type="SUPFAM" id="SSF82866">
    <property type="entry name" value="Multidrug efflux transporter AcrB transmembrane domain"/>
    <property type="match status" value="2"/>
</dbReference>
<dbReference type="RefSeq" id="WP_104922827.1">
    <property type="nucleotide sequence ID" value="NZ_CP019062.1"/>
</dbReference>
<dbReference type="NCBIfam" id="TIGR00915">
    <property type="entry name" value="2A0602"/>
    <property type="match status" value="1"/>
</dbReference>
<dbReference type="PRINTS" id="PR00702">
    <property type="entry name" value="ACRIFLAVINRP"/>
</dbReference>
<keyword evidence="11" id="KW-1185">Reference proteome</keyword>
<keyword evidence="8 9" id="KW-0472">Membrane</keyword>